<feature type="chain" id="PRO_5011597692" evidence="1">
    <location>
        <begin position="21"/>
        <end position="190"/>
    </location>
</feature>
<dbReference type="RefSeq" id="WP_093150757.1">
    <property type="nucleotide sequence ID" value="NZ_FNEK01000007.1"/>
</dbReference>
<name>A0A1G8N9H4_9RHOB</name>
<reference evidence="2 3" key="1">
    <citation type="submission" date="2016-10" db="EMBL/GenBank/DDBJ databases">
        <authorList>
            <person name="de Groot N.N."/>
        </authorList>
    </citation>
    <scope>NUCLEOTIDE SEQUENCE [LARGE SCALE GENOMIC DNA]</scope>
    <source>
        <strain evidence="2 3">DSM 25294</strain>
    </source>
</reference>
<protein>
    <submittedName>
        <fullName evidence="2">Uncharacterized protein</fullName>
    </submittedName>
</protein>
<dbReference type="AlphaFoldDB" id="A0A1G8N9H4"/>
<dbReference type="STRING" id="571298.SAMN04488026_10076"/>
<evidence type="ECO:0000313" key="3">
    <source>
        <dbReference type="Proteomes" id="UP000199382"/>
    </source>
</evidence>
<dbReference type="EMBL" id="FNEK01000007">
    <property type="protein sequence ID" value="SDI76828.1"/>
    <property type="molecule type" value="Genomic_DNA"/>
</dbReference>
<keyword evidence="3" id="KW-1185">Reference proteome</keyword>
<accession>A0A1G8N9H4</accession>
<gene>
    <name evidence="2" type="ORF">SAMN04488026_10076</name>
</gene>
<dbReference type="OrthoDB" id="8018563at2"/>
<organism evidence="2 3">
    <name type="scientific">Aliiruegeria lutimaris</name>
    <dbReference type="NCBI Taxonomy" id="571298"/>
    <lineage>
        <taxon>Bacteria</taxon>
        <taxon>Pseudomonadati</taxon>
        <taxon>Pseudomonadota</taxon>
        <taxon>Alphaproteobacteria</taxon>
        <taxon>Rhodobacterales</taxon>
        <taxon>Roseobacteraceae</taxon>
        <taxon>Aliiruegeria</taxon>
    </lineage>
</organism>
<dbReference type="Proteomes" id="UP000199382">
    <property type="component" value="Unassembled WGS sequence"/>
</dbReference>
<keyword evidence="1" id="KW-0732">Signal</keyword>
<proteinExistence type="predicted"/>
<evidence type="ECO:0000256" key="1">
    <source>
        <dbReference type="SAM" id="SignalP"/>
    </source>
</evidence>
<feature type="signal peptide" evidence="1">
    <location>
        <begin position="1"/>
        <end position="20"/>
    </location>
</feature>
<sequence>MKSLIGLVAPLVLCAATAQADHDWCRTLFENTPDIADSALKVERTEYDTPGLGFGIRFDYPDPEALSVFFFDADAPEIDEALVEKYFFLGAQDVIRVNKSLGHRPKGKPRFERIELGDQAETVVFRMDLHTESDTQAFINDYLTIHGWGDCMVKMRLTGTEPDERAAAQRASEVLDRLITSLPAPSETAK</sequence>
<evidence type="ECO:0000313" key="2">
    <source>
        <dbReference type="EMBL" id="SDI76828.1"/>
    </source>
</evidence>